<dbReference type="Gene3D" id="2.40.160.200">
    <property type="entry name" value="LURP1-related"/>
    <property type="match status" value="1"/>
</dbReference>
<evidence type="ECO:0000313" key="3">
    <source>
        <dbReference type="EMBL" id="CAF1147315.1"/>
    </source>
</evidence>
<dbReference type="Proteomes" id="UP000663882">
    <property type="component" value="Unassembled WGS sequence"/>
</dbReference>
<dbReference type="InterPro" id="IPR038595">
    <property type="entry name" value="LOR_sf"/>
</dbReference>
<dbReference type="EMBL" id="CAJNOO010001401">
    <property type="protein sequence ID" value="CAF1147315.1"/>
    <property type="molecule type" value="Genomic_DNA"/>
</dbReference>
<dbReference type="AlphaFoldDB" id="A0A814SFC5"/>
<accession>A0A814SFC5</accession>
<keyword evidence="2" id="KW-0732">Signal</keyword>
<evidence type="ECO:0000256" key="1">
    <source>
        <dbReference type="ARBA" id="ARBA00005437"/>
    </source>
</evidence>
<dbReference type="SUPFAM" id="SSF54518">
    <property type="entry name" value="Tubby C-terminal domain-like"/>
    <property type="match status" value="1"/>
</dbReference>
<proteinExistence type="inferred from homology"/>
<dbReference type="InterPro" id="IPR035810">
    <property type="entry name" value="PEBP_euk"/>
</dbReference>
<feature type="signal peptide" evidence="2">
    <location>
        <begin position="1"/>
        <end position="22"/>
    </location>
</feature>
<comment type="similarity">
    <text evidence="1">Belongs to the LOR family.</text>
</comment>
<name>A0A814SFC5_9BILA</name>
<dbReference type="SUPFAM" id="SSF49777">
    <property type="entry name" value="PEBP-like"/>
    <property type="match status" value="1"/>
</dbReference>
<evidence type="ECO:0000313" key="4">
    <source>
        <dbReference type="Proteomes" id="UP000663882"/>
    </source>
</evidence>
<protein>
    <submittedName>
        <fullName evidence="3">Uncharacterized protein</fullName>
    </submittedName>
</protein>
<dbReference type="InterPro" id="IPR025659">
    <property type="entry name" value="Tubby-like_C"/>
</dbReference>
<reference evidence="3" key="1">
    <citation type="submission" date="2021-02" db="EMBL/GenBank/DDBJ databases">
        <authorList>
            <person name="Nowell W R."/>
        </authorList>
    </citation>
    <scope>NUCLEOTIDE SEQUENCE</scope>
</reference>
<dbReference type="PANTHER" id="PTHR11362">
    <property type="entry name" value="PHOSPHATIDYLETHANOLAMINE-BINDING PROTEIN"/>
    <property type="match status" value="1"/>
</dbReference>
<dbReference type="Pfam" id="PF04525">
    <property type="entry name" value="LOR"/>
    <property type="match status" value="1"/>
</dbReference>
<dbReference type="InterPro" id="IPR008914">
    <property type="entry name" value="PEBP"/>
</dbReference>
<dbReference type="Gene3D" id="3.90.280.10">
    <property type="entry name" value="PEBP-like"/>
    <property type="match status" value="1"/>
</dbReference>
<dbReference type="Pfam" id="PF01161">
    <property type="entry name" value="PBP"/>
    <property type="match status" value="1"/>
</dbReference>
<dbReference type="InterPro" id="IPR007612">
    <property type="entry name" value="LOR"/>
</dbReference>
<dbReference type="PANTHER" id="PTHR11362:SF82">
    <property type="entry name" value="PHOSPHATIDYLETHANOLAMINE-BINDING PROTEIN 4"/>
    <property type="match status" value="1"/>
</dbReference>
<evidence type="ECO:0000256" key="2">
    <source>
        <dbReference type="SAM" id="SignalP"/>
    </source>
</evidence>
<sequence length="373" mass="42519">MSIIMFLLFILLSINLIIPIKSIAVNRTYLIKKDFLSGLKGGEFTVYDSTGKTRQHRMESKFGITHDVRILTLPSKKLIARLKAKVTAAMYKATITILNSDSNQWTNGTIEQNFKLVGNKFTILWNGNRILMEGKAASLNTAFVGEPLGTVVAKFRKRVSSLFWRNKYDLQVLSNTYPDTLYLLGVAARDHSNLKIHRDIYKKKMSNDISSDVQYLIDQINETKNNKNLLEISYGNEKVNGNNHLTKEQTQQQPNIKINKQSQDNTYRTLIMIDPDAPSSDQPITGPFIHWILSNFQGNNGIDGQPICPYMGPGPRSGTGRHRYIFLLYQSTEQVKEEKKFDDIPQRRKFPLAKFVSDNCLQLLDVTFFTVDA</sequence>
<dbReference type="OrthoDB" id="9987886at2759"/>
<dbReference type="InterPro" id="IPR036610">
    <property type="entry name" value="PEBP-like_sf"/>
</dbReference>
<gene>
    <name evidence="3" type="ORF">RFH988_LOCUS21717</name>
</gene>
<organism evidence="3 4">
    <name type="scientific">Rotaria sordida</name>
    <dbReference type="NCBI Taxonomy" id="392033"/>
    <lineage>
        <taxon>Eukaryota</taxon>
        <taxon>Metazoa</taxon>
        <taxon>Spiralia</taxon>
        <taxon>Gnathifera</taxon>
        <taxon>Rotifera</taxon>
        <taxon>Eurotatoria</taxon>
        <taxon>Bdelloidea</taxon>
        <taxon>Philodinida</taxon>
        <taxon>Philodinidae</taxon>
        <taxon>Rotaria</taxon>
    </lineage>
</organism>
<comment type="caution">
    <text evidence="3">The sequence shown here is derived from an EMBL/GenBank/DDBJ whole genome shotgun (WGS) entry which is preliminary data.</text>
</comment>
<dbReference type="CDD" id="cd00866">
    <property type="entry name" value="PEBP_euk"/>
    <property type="match status" value="1"/>
</dbReference>
<feature type="chain" id="PRO_5033021704" evidence="2">
    <location>
        <begin position="23"/>
        <end position="373"/>
    </location>
</feature>